<name>C6HKE5_AJECH</name>
<dbReference type="Proteomes" id="UP000002624">
    <property type="component" value="Unassembled WGS sequence"/>
</dbReference>
<proteinExistence type="predicted"/>
<sequence length="94" mass="10087">MALHLASAVPLPDLLTLQQSTQAASYPSGAALCLDKCRFGRELHASLWLVCTKPTSLTSPYWLLDSALGIRVQAPADLTPKARLSFTKNAVCGF</sequence>
<dbReference type="HOGENOM" id="CLU_2385635_0_0_1"/>
<reference evidence="2" key="1">
    <citation type="submission" date="2009-05" db="EMBL/GenBank/DDBJ databases">
        <title>The genome sequence of Ajellomyces capsulatus strain H143.</title>
        <authorList>
            <person name="Champion M."/>
            <person name="Cuomo C.A."/>
            <person name="Ma L.-J."/>
            <person name="Henn M.R."/>
            <person name="Sil A."/>
            <person name="Goldman B."/>
            <person name="Young S.K."/>
            <person name="Kodira C.D."/>
            <person name="Zeng Q."/>
            <person name="Koehrsen M."/>
            <person name="Alvarado L."/>
            <person name="Berlin A.M."/>
            <person name="Borenstein D."/>
            <person name="Chen Z."/>
            <person name="Engels R."/>
            <person name="Freedman E."/>
            <person name="Gellesch M."/>
            <person name="Goldberg J."/>
            <person name="Griggs A."/>
            <person name="Gujja S."/>
            <person name="Heiman D.I."/>
            <person name="Hepburn T.A."/>
            <person name="Howarth C."/>
            <person name="Jen D."/>
            <person name="Larson L."/>
            <person name="Lewis B."/>
            <person name="Mehta T."/>
            <person name="Park D."/>
            <person name="Pearson M."/>
            <person name="Roberts A."/>
            <person name="Saif S."/>
            <person name="Shea T.D."/>
            <person name="Shenoy N."/>
            <person name="Sisk P."/>
            <person name="Stolte C."/>
            <person name="Sykes S."/>
            <person name="Walk T."/>
            <person name="White J."/>
            <person name="Yandava C."/>
            <person name="Klein B."/>
            <person name="McEwen J.G."/>
            <person name="Puccia R."/>
            <person name="Goldman G.H."/>
            <person name="Felipe M.S."/>
            <person name="Nino-Vega G."/>
            <person name="San-Blas G."/>
            <person name="Taylor J.W."/>
            <person name="Mendoza L."/>
            <person name="Galagan J.E."/>
            <person name="Nusbaum C."/>
            <person name="Birren B.W."/>
        </authorList>
    </citation>
    <scope>NUCLEOTIDE SEQUENCE [LARGE SCALE GENOMIC DNA]</scope>
    <source>
        <strain evidence="2">H143</strain>
    </source>
</reference>
<dbReference type="EMBL" id="GG692429">
    <property type="protein sequence ID" value="EER39571.1"/>
    <property type="molecule type" value="Genomic_DNA"/>
</dbReference>
<dbReference type="VEuPathDB" id="FungiDB:HCDG_06676"/>
<protein>
    <submittedName>
        <fullName evidence="1">Uncharacterized protein</fullName>
    </submittedName>
</protein>
<dbReference type="AlphaFoldDB" id="C6HKE5"/>
<evidence type="ECO:0000313" key="2">
    <source>
        <dbReference type="Proteomes" id="UP000002624"/>
    </source>
</evidence>
<evidence type="ECO:0000313" key="1">
    <source>
        <dbReference type="EMBL" id="EER39571.1"/>
    </source>
</evidence>
<gene>
    <name evidence="1" type="ORF">HCDG_06676</name>
</gene>
<organism evidence="1 2">
    <name type="scientific">Ajellomyces capsulatus (strain H143)</name>
    <name type="common">Darling's disease fungus</name>
    <name type="synonym">Histoplasma capsulatum</name>
    <dbReference type="NCBI Taxonomy" id="544712"/>
    <lineage>
        <taxon>Eukaryota</taxon>
        <taxon>Fungi</taxon>
        <taxon>Dikarya</taxon>
        <taxon>Ascomycota</taxon>
        <taxon>Pezizomycotina</taxon>
        <taxon>Eurotiomycetes</taxon>
        <taxon>Eurotiomycetidae</taxon>
        <taxon>Onygenales</taxon>
        <taxon>Ajellomycetaceae</taxon>
        <taxon>Histoplasma</taxon>
    </lineage>
</organism>
<accession>C6HKE5</accession>